<dbReference type="Gene3D" id="1.10.10.10">
    <property type="entry name" value="Winged helix-like DNA-binding domain superfamily/Winged helix DNA-binding domain"/>
    <property type="match status" value="1"/>
</dbReference>
<sequence>MRVSDRQDKVELLQDFFAAGSSGTGSIVAVQGPMATGKTSLLHDFAEQLVGRGVLVLTATASPEEQDDPLGVIRQLVRHIPAPAVGDGAGHPADELVPDAADADAVRLSGLAMLELTTSRPVAIVVDDAQHCDEASLNCLLFMVRRLRSNRLQIVVGVGDPIAATYQRYDAAISRGPRFHRIRLTPLAEAEVASALHEHLGGAAARDLGPAFHRISGGNLRLLSALIHDTATAAVRDGAAPAVGNAFREAVSACLHCCDRTMFDLIRVMAVLGEQRTSRFAGALLGLADTAVVGATRALEAAGLLGDGWFRHPAVRSVVLASLSGTERAEIHQRAAALLHQAGAELTVVAKHLVAAGFPLECWGVQVLSRIAEEEARHGRTGGAIQFLTSADRLAGTGRDRAALRATLASVEWRTSPLAVERHLPRLIAAQQDGELTTKDSVMVISQLVCRGWLDEAETALRRLVAEAPSQDPGRRALLNLLRQWLTYWCPTLLSRVPESQAVLPAQATPAVLAATPRMYAGEVIDCLLGNGTKTQVRAGADHILRSCALDDSTFEPLLTALLALVSVDRHTIAGTWCDTLLQQAAEQNAVTWQAELLSARALIALRAGDLAAAVQCAKSALDHVDVEKWGTRVGIPLGSLVLAYTAMGLHDAAAAVLDQPVPTEMFQVQAGLHYWRARGHYFLATGRLRAAQNDFSACGELTVDWELDRPGVLAWRNDLGQLYLRQGRLDLVRSVAGAQLARAGDDPSSVRGVALRLLAATAEPEERLELLEESAEVLDECAARLELTYTLSDLAHVHDELGYSEKAETVGRQAWQLAKVCGVALEFKPRQVLTDAEMRVATLAARGLTNREISRSLYITVSTVEQHLTKAYRKLKVSRRADLPARLEPVVIESA</sequence>
<dbReference type="InterPro" id="IPR041664">
    <property type="entry name" value="AAA_16"/>
</dbReference>
<dbReference type="InterPro" id="IPR036388">
    <property type="entry name" value="WH-like_DNA-bd_sf"/>
</dbReference>
<dbReference type="Proteomes" id="UP001206128">
    <property type="component" value="Unassembled WGS sequence"/>
</dbReference>
<keyword evidence="5" id="KW-1185">Reference proteome</keyword>
<dbReference type="PROSITE" id="PS50043">
    <property type="entry name" value="HTH_LUXR_2"/>
    <property type="match status" value="1"/>
</dbReference>
<keyword evidence="2" id="KW-0067">ATP-binding</keyword>
<feature type="domain" description="HTH luxR-type" evidence="3">
    <location>
        <begin position="827"/>
        <end position="892"/>
    </location>
</feature>
<protein>
    <submittedName>
        <fullName evidence="4">Regulatory protein, luxR family</fullName>
    </submittedName>
</protein>
<dbReference type="GO" id="GO:0005524">
    <property type="term" value="F:ATP binding"/>
    <property type="evidence" value="ECO:0007669"/>
    <property type="project" value="UniProtKB-KW"/>
</dbReference>
<dbReference type="GO" id="GO:0004016">
    <property type="term" value="F:adenylate cyclase activity"/>
    <property type="evidence" value="ECO:0007669"/>
    <property type="project" value="TreeGrafter"/>
</dbReference>
<dbReference type="InterPro" id="IPR027417">
    <property type="entry name" value="P-loop_NTPase"/>
</dbReference>
<reference evidence="4" key="1">
    <citation type="submission" date="2022-06" db="EMBL/GenBank/DDBJ databases">
        <title>Genomic Encyclopedia of Archaeal and Bacterial Type Strains, Phase II (KMG-II): from individual species to whole genera.</title>
        <authorList>
            <person name="Goeker M."/>
        </authorList>
    </citation>
    <scope>NUCLEOTIDE SEQUENCE</scope>
    <source>
        <strain evidence="4">DSM 43935</strain>
    </source>
</reference>
<dbReference type="Pfam" id="PF00196">
    <property type="entry name" value="GerE"/>
    <property type="match status" value="1"/>
</dbReference>
<accession>A0AAE3GMT1</accession>
<dbReference type="GO" id="GO:0003677">
    <property type="term" value="F:DNA binding"/>
    <property type="evidence" value="ECO:0007669"/>
    <property type="project" value="InterPro"/>
</dbReference>
<gene>
    <name evidence="4" type="ORF">LX83_007170</name>
</gene>
<evidence type="ECO:0000259" key="3">
    <source>
        <dbReference type="PROSITE" id="PS50043"/>
    </source>
</evidence>
<organism evidence="4 5">
    <name type="scientific">Goodfellowiella coeruleoviolacea</name>
    <dbReference type="NCBI Taxonomy" id="334858"/>
    <lineage>
        <taxon>Bacteria</taxon>
        <taxon>Bacillati</taxon>
        <taxon>Actinomycetota</taxon>
        <taxon>Actinomycetes</taxon>
        <taxon>Pseudonocardiales</taxon>
        <taxon>Pseudonocardiaceae</taxon>
        <taxon>Goodfellowiella</taxon>
    </lineage>
</organism>
<comment type="caution">
    <text evidence="4">The sequence shown here is derived from an EMBL/GenBank/DDBJ whole genome shotgun (WGS) entry which is preliminary data.</text>
</comment>
<dbReference type="PRINTS" id="PR00038">
    <property type="entry name" value="HTHLUXR"/>
</dbReference>
<dbReference type="CDD" id="cd06170">
    <property type="entry name" value="LuxR_C_like"/>
    <property type="match status" value="1"/>
</dbReference>
<evidence type="ECO:0000256" key="1">
    <source>
        <dbReference type="ARBA" id="ARBA00022741"/>
    </source>
</evidence>
<dbReference type="InterPro" id="IPR011990">
    <property type="entry name" value="TPR-like_helical_dom_sf"/>
</dbReference>
<evidence type="ECO:0000313" key="4">
    <source>
        <dbReference type="EMBL" id="MCP2170279.1"/>
    </source>
</evidence>
<dbReference type="AlphaFoldDB" id="A0AAE3GMT1"/>
<dbReference type="CDD" id="cd02019">
    <property type="entry name" value="NK"/>
    <property type="match status" value="1"/>
</dbReference>
<dbReference type="SUPFAM" id="SSF46894">
    <property type="entry name" value="C-terminal effector domain of the bipartite response regulators"/>
    <property type="match status" value="1"/>
</dbReference>
<dbReference type="SMART" id="SM00421">
    <property type="entry name" value="HTH_LUXR"/>
    <property type="match status" value="1"/>
</dbReference>
<dbReference type="SUPFAM" id="SSF52540">
    <property type="entry name" value="P-loop containing nucleoside triphosphate hydrolases"/>
    <property type="match status" value="1"/>
</dbReference>
<dbReference type="InterPro" id="IPR016032">
    <property type="entry name" value="Sig_transdc_resp-reg_C-effctor"/>
</dbReference>
<dbReference type="GO" id="GO:0005737">
    <property type="term" value="C:cytoplasm"/>
    <property type="evidence" value="ECO:0007669"/>
    <property type="project" value="TreeGrafter"/>
</dbReference>
<dbReference type="GO" id="GO:0006355">
    <property type="term" value="P:regulation of DNA-templated transcription"/>
    <property type="evidence" value="ECO:0007669"/>
    <property type="project" value="InterPro"/>
</dbReference>
<name>A0AAE3GMT1_9PSEU</name>
<dbReference type="Gene3D" id="3.40.50.300">
    <property type="entry name" value="P-loop containing nucleotide triphosphate hydrolases"/>
    <property type="match status" value="1"/>
</dbReference>
<dbReference type="Gene3D" id="1.25.40.10">
    <property type="entry name" value="Tetratricopeptide repeat domain"/>
    <property type="match status" value="1"/>
</dbReference>
<dbReference type="InterPro" id="IPR000792">
    <property type="entry name" value="Tscrpt_reg_LuxR_C"/>
</dbReference>
<keyword evidence="1" id="KW-0547">Nucleotide-binding</keyword>
<dbReference type="Pfam" id="PF13191">
    <property type="entry name" value="AAA_16"/>
    <property type="match status" value="1"/>
</dbReference>
<dbReference type="PANTHER" id="PTHR16305:SF28">
    <property type="entry name" value="GUANYLATE CYCLASE DOMAIN-CONTAINING PROTEIN"/>
    <property type="match status" value="1"/>
</dbReference>
<proteinExistence type="predicted"/>
<dbReference type="PANTHER" id="PTHR16305">
    <property type="entry name" value="TESTICULAR SOLUBLE ADENYLYL CYCLASE"/>
    <property type="match status" value="1"/>
</dbReference>
<evidence type="ECO:0000256" key="2">
    <source>
        <dbReference type="ARBA" id="ARBA00022840"/>
    </source>
</evidence>
<dbReference type="EMBL" id="JAMTCK010000028">
    <property type="protein sequence ID" value="MCP2170279.1"/>
    <property type="molecule type" value="Genomic_DNA"/>
</dbReference>
<evidence type="ECO:0000313" key="5">
    <source>
        <dbReference type="Proteomes" id="UP001206128"/>
    </source>
</evidence>
<dbReference type="SUPFAM" id="SSF48452">
    <property type="entry name" value="TPR-like"/>
    <property type="match status" value="1"/>
</dbReference>